<dbReference type="PANTHER" id="PTHR43037">
    <property type="entry name" value="UNNAMED PRODUCT-RELATED"/>
    <property type="match status" value="1"/>
</dbReference>
<evidence type="ECO:0000256" key="3">
    <source>
        <dbReference type="SAM" id="SignalP"/>
    </source>
</evidence>
<gene>
    <name evidence="4" type="ORF">SAMN05216258_102342</name>
</gene>
<keyword evidence="2" id="KW-0378">Hydrolase</keyword>
<organism evidence="4 5">
    <name type="scientific">Albimonas pacifica</name>
    <dbReference type="NCBI Taxonomy" id="1114924"/>
    <lineage>
        <taxon>Bacteria</taxon>
        <taxon>Pseudomonadati</taxon>
        <taxon>Pseudomonadota</taxon>
        <taxon>Alphaproteobacteria</taxon>
        <taxon>Rhodobacterales</taxon>
        <taxon>Paracoccaceae</taxon>
        <taxon>Albimonas</taxon>
    </lineage>
</organism>
<feature type="signal peptide" evidence="3">
    <location>
        <begin position="1"/>
        <end position="28"/>
    </location>
</feature>
<reference evidence="4 5" key="1">
    <citation type="submission" date="2016-10" db="EMBL/GenBank/DDBJ databases">
        <authorList>
            <person name="de Groot N.N."/>
        </authorList>
    </citation>
    <scope>NUCLEOTIDE SEQUENCE [LARGE SCALE GENOMIC DNA]</scope>
    <source>
        <strain evidence="4 5">CGMCC 1.11030</strain>
    </source>
</reference>
<accession>A0A1I3D1Z4</accession>
<evidence type="ECO:0000313" key="5">
    <source>
        <dbReference type="Proteomes" id="UP000199377"/>
    </source>
</evidence>
<name>A0A1I3D1Z4_9RHOB</name>
<evidence type="ECO:0000256" key="1">
    <source>
        <dbReference type="ARBA" id="ARBA00022729"/>
    </source>
</evidence>
<dbReference type="EMBL" id="FOQH01000002">
    <property type="protein sequence ID" value="SFH80770.1"/>
    <property type="molecule type" value="Genomic_DNA"/>
</dbReference>
<dbReference type="OrthoDB" id="9805640at2"/>
<dbReference type="PANTHER" id="PTHR43037:SF5">
    <property type="entry name" value="FERULOYL ESTERASE"/>
    <property type="match status" value="1"/>
</dbReference>
<dbReference type="InterPro" id="IPR050955">
    <property type="entry name" value="Plant_Biomass_Hydrol_Est"/>
</dbReference>
<dbReference type="InterPro" id="IPR029058">
    <property type="entry name" value="AB_hydrolase_fold"/>
</dbReference>
<dbReference type="GO" id="GO:0016787">
    <property type="term" value="F:hydrolase activity"/>
    <property type="evidence" value="ECO:0007669"/>
    <property type="project" value="UniProtKB-KW"/>
</dbReference>
<evidence type="ECO:0000313" key="4">
    <source>
        <dbReference type="EMBL" id="SFH80770.1"/>
    </source>
</evidence>
<dbReference type="Gene3D" id="3.40.50.1820">
    <property type="entry name" value="alpha/beta hydrolase"/>
    <property type="match status" value="1"/>
</dbReference>
<dbReference type="ESTHER" id="9rhob-a0a1i3d1z4">
    <property type="family name" value="Esterase_phb"/>
</dbReference>
<proteinExistence type="predicted"/>
<sequence length="289" mass="29196">MRGAGIGRALAAALALATAALPAGPAAACGTAETACAVSGPFGAGEYRLALPEGAEGASAAPLPVVMVLHGYGGQAAVAIRSPTLAGEWLAAGYAVIAPQGAPRSQGDPGGAWNARGEPGARDDVAFLRAALADAASRAPIDAAGALLGGFSGGGMMTWRVACEAPDAFRAYLPVAGLLWRPLPETCAGPAPMLHLHGWSDPVVPLEGRSVAGGRITQGDLFAGLGLMRAANGCAKDDPDGYRLDPRFWLREWTGCAGAPLAFALHAGGHETPPGWAALARDWLERLPE</sequence>
<dbReference type="SUPFAM" id="SSF53474">
    <property type="entry name" value="alpha/beta-Hydrolases"/>
    <property type="match status" value="1"/>
</dbReference>
<protein>
    <submittedName>
        <fullName evidence="4">Polyhydroxybutyrate depolymerase</fullName>
    </submittedName>
</protein>
<keyword evidence="5" id="KW-1185">Reference proteome</keyword>
<dbReference type="STRING" id="1114924.SAMN05216258_102342"/>
<dbReference type="Proteomes" id="UP000199377">
    <property type="component" value="Unassembled WGS sequence"/>
</dbReference>
<dbReference type="AlphaFoldDB" id="A0A1I3D1Z4"/>
<feature type="chain" id="PRO_5011532500" evidence="3">
    <location>
        <begin position="29"/>
        <end position="289"/>
    </location>
</feature>
<evidence type="ECO:0000256" key="2">
    <source>
        <dbReference type="ARBA" id="ARBA00022801"/>
    </source>
</evidence>
<keyword evidence="1 3" id="KW-0732">Signal</keyword>
<dbReference type="RefSeq" id="WP_092858310.1">
    <property type="nucleotide sequence ID" value="NZ_FOQH01000002.1"/>
</dbReference>